<dbReference type="RefSeq" id="WP_305963955.1">
    <property type="nucleotide sequence ID" value="NZ_JAVAMQ010000012.1"/>
</dbReference>
<protein>
    <submittedName>
        <fullName evidence="1">DUF6477 family protein</fullName>
    </submittedName>
</protein>
<reference evidence="1 2" key="1">
    <citation type="submission" date="2023-08" db="EMBL/GenBank/DDBJ databases">
        <authorList>
            <person name="Park J.-S."/>
        </authorList>
    </citation>
    <scope>NUCLEOTIDE SEQUENCE [LARGE SCALE GENOMIC DNA]</scope>
    <source>
        <strain evidence="1 2">2205BS29-5</strain>
    </source>
</reference>
<keyword evidence="2" id="KW-1185">Reference proteome</keyword>
<dbReference type="InterPro" id="IPR045516">
    <property type="entry name" value="DUF6477"/>
</dbReference>
<gene>
    <name evidence="1" type="ORF">Q5Y72_13530</name>
</gene>
<dbReference type="Proteomes" id="UP001224997">
    <property type="component" value="Unassembled WGS sequence"/>
</dbReference>
<evidence type="ECO:0000313" key="2">
    <source>
        <dbReference type="Proteomes" id="UP001224997"/>
    </source>
</evidence>
<sequence>MTAMPNVIAFRPRPVRSGLRRPAVLIRAAREGQAGWRRDRDLPRLLHSDRCPAPGAALPRLRAEEAMLNDARTERAADYDMRRHVLLMIAILAEMRAAVAAAPQPVPEAGAVAGAAERIARAAGSALSGLGTAIPAHP</sequence>
<evidence type="ECO:0000313" key="1">
    <source>
        <dbReference type="EMBL" id="MDP5308109.1"/>
    </source>
</evidence>
<organism evidence="1 2">
    <name type="scientific">Paracoccus spongiarum</name>
    <dbReference type="NCBI Taxonomy" id="3064387"/>
    <lineage>
        <taxon>Bacteria</taxon>
        <taxon>Pseudomonadati</taxon>
        <taxon>Pseudomonadota</taxon>
        <taxon>Alphaproteobacteria</taxon>
        <taxon>Rhodobacterales</taxon>
        <taxon>Paracoccaceae</taxon>
        <taxon>Paracoccus</taxon>
    </lineage>
</organism>
<dbReference type="EMBL" id="JAVAMQ010000012">
    <property type="protein sequence ID" value="MDP5308109.1"/>
    <property type="molecule type" value="Genomic_DNA"/>
</dbReference>
<accession>A0ABT9JE57</accession>
<name>A0ABT9JE57_9RHOB</name>
<comment type="caution">
    <text evidence="1">The sequence shown here is derived from an EMBL/GenBank/DDBJ whole genome shotgun (WGS) entry which is preliminary data.</text>
</comment>
<proteinExistence type="predicted"/>
<dbReference type="Pfam" id="PF20083">
    <property type="entry name" value="DUF6477"/>
    <property type="match status" value="1"/>
</dbReference>